<accession>A0A1S2XDH3</accession>
<keyword evidence="13 20" id="KW-0472">Membrane</keyword>
<dbReference type="InterPro" id="IPR008271">
    <property type="entry name" value="Ser/Thr_kinase_AS"/>
</dbReference>
<dbReference type="GO" id="GO:0048544">
    <property type="term" value="P:recognition of pollen"/>
    <property type="evidence" value="ECO:0007669"/>
    <property type="project" value="InterPro"/>
</dbReference>
<dbReference type="Pfam" id="PF00954">
    <property type="entry name" value="S_locus_glycop"/>
    <property type="match status" value="1"/>
</dbReference>
<comment type="catalytic activity">
    <reaction evidence="17 19">
        <text>L-threonyl-[protein] + ATP = O-phospho-L-threonyl-[protein] + ADP + H(+)</text>
        <dbReference type="Rhea" id="RHEA:46608"/>
        <dbReference type="Rhea" id="RHEA-COMP:11060"/>
        <dbReference type="Rhea" id="RHEA-COMP:11605"/>
        <dbReference type="ChEBI" id="CHEBI:15378"/>
        <dbReference type="ChEBI" id="CHEBI:30013"/>
        <dbReference type="ChEBI" id="CHEBI:30616"/>
        <dbReference type="ChEBI" id="CHEBI:61977"/>
        <dbReference type="ChEBI" id="CHEBI:456216"/>
        <dbReference type="EC" id="2.7.11.1"/>
    </reaction>
</comment>
<dbReference type="GO" id="GO:0005524">
    <property type="term" value="F:ATP binding"/>
    <property type="evidence" value="ECO:0007669"/>
    <property type="project" value="UniProtKB-KW"/>
</dbReference>
<evidence type="ECO:0000256" key="4">
    <source>
        <dbReference type="ARBA" id="ARBA00022553"/>
    </source>
</evidence>
<keyword evidence="12 20" id="KW-1133">Transmembrane helix</keyword>
<evidence type="ECO:0000256" key="12">
    <source>
        <dbReference type="ARBA" id="ARBA00022989"/>
    </source>
</evidence>
<dbReference type="InterPro" id="IPR011009">
    <property type="entry name" value="Kinase-like_dom_sf"/>
</dbReference>
<dbReference type="Proteomes" id="UP000087171">
    <property type="component" value="Chromosome Ca1"/>
</dbReference>
<dbReference type="Gene3D" id="3.30.200.20">
    <property type="entry name" value="Phosphorylase Kinase, domain 1"/>
    <property type="match status" value="1"/>
</dbReference>
<dbReference type="SMART" id="SM00220">
    <property type="entry name" value="S_TKc"/>
    <property type="match status" value="1"/>
</dbReference>
<evidence type="ECO:0000256" key="10">
    <source>
        <dbReference type="ARBA" id="ARBA00022777"/>
    </source>
</evidence>
<keyword evidence="8" id="KW-0430">Lectin</keyword>
<evidence type="ECO:0000256" key="20">
    <source>
        <dbReference type="SAM" id="Phobius"/>
    </source>
</evidence>
<evidence type="ECO:0000313" key="25">
    <source>
        <dbReference type="Proteomes" id="UP000087171"/>
    </source>
</evidence>
<evidence type="ECO:0000256" key="5">
    <source>
        <dbReference type="ARBA" id="ARBA00022679"/>
    </source>
</evidence>
<keyword evidence="7 21" id="KW-0732">Signal</keyword>
<dbReference type="GO" id="GO:0005886">
    <property type="term" value="C:plasma membrane"/>
    <property type="evidence" value="ECO:0007669"/>
    <property type="project" value="UniProtKB-SubCell"/>
</dbReference>
<evidence type="ECO:0000256" key="16">
    <source>
        <dbReference type="ARBA" id="ARBA00023180"/>
    </source>
</evidence>
<evidence type="ECO:0000256" key="6">
    <source>
        <dbReference type="ARBA" id="ARBA00022692"/>
    </source>
</evidence>
<dbReference type="CDD" id="cd14066">
    <property type="entry name" value="STKc_IRAK"/>
    <property type="match status" value="1"/>
</dbReference>
<evidence type="ECO:0000256" key="17">
    <source>
        <dbReference type="ARBA" id="ARBA00047899"/>
    </source>
</evidence>
<evidence type="ECO:0000256" key="8">
    <source>
        <dbReference type="ARBA" id="ARBA00022734"/>
    </source>
</evidence>
<evidence type="ECO:0000256" key="15">
    <source>
        <dbReference type="ARBA" id="ARBA00023170"/>
    </source>
</evidence>
<dbReference type="InterPro" id="IPR036426">
    <property type="entry name" value="Bulb-type_lectin_dom_sf"/>
</dbReference>
<comment type="subcellular location">
    <subcellularLocation>
        <location evidence="1">Cell membrane</location>
        <topology evidence="1">Single-pass type I membrane protein</topology>
    </subcellularLocation>
</comment>
<keyword evidence="2" id="KW-1003">Cell membrane</keyword>
<dbReference type="CDD" id="cd00028">
    <property type="entry name" value="B_lectin"/>
    <property type="match status" value="1"/>
</dbReference>
<dbReference type="AlphaFoldDB" id="A0A1S2XDH3"/>
<dbReference type="Gene3D" id="2.90.10.10">
    <property type="entry name" value="Bulb-type lectin domain"/>
    <property type="match status" value="1"/>
</dbReference>
<comment type="catalytic activity">
    <reaction evidence="18 19">
        <text>L-seryl-[protein] + ATP = O-phospho-L-seryl-[protein] + ADP + H(+)</text>
        <dbReference type="Rhea" id="RHEA:17989"/>
        <dbReference type="Rhea" id="RHEA-COMP:9863"/>
        <dbReference type="Rhea" id="RHEA-COMP:11604"/>
        <dbReference type="ChEBI" id="CHEBI:15378"/>
        <dbReference type="ChEBI" id="CHEBI:29999"/>
        <dbReference type="ChEBI" id="CHEBI:30616"/>
        <dbReference type="ChEBI" id="CHEBI:83421"/>
        <dbReference type="ChEBI" id="CHEBI:456216"/>
        <dbReference type="EC" id="2.7.11.1"/>
    </reaction>
</comment>
<dbReference type="Gene3D" id="3.50.4.10">
    <property type="entry name" value="Hepatocyte Growth Factor"/>
    <property type="match status" value="1"/>
</dbReference>
<protein>
    <recommendedName>
        <fullName evidence="19">Receptor-like serine/threonine-protein kinase</fullName>
        <ecNumber evidence="19">2.7.11.1</ecNumber>
    </recommendedName>
</protein>
<keyword evidence="25" id="KW-1185">Reference proteome</keyword>
<dbReference type="InterPro" id="IPR000719">
    <property type="entry name" value="Prot_kinase_dom"/>
</dbReference>
<evidence type="ECO:0000256" key="21">
    <source>
        <dbReference type="SAM" id="SignalP"/>
    </source>
</evidence>
<keyword evidence="9 19" id="KW-0547">Nucleotide-binding</keyword>
<dbReference type="InterPro" id="IPR001480">
    <property type="entry name" value="Bulb-type_lectin_dom"/>
</dbReference>
<feature type="chain" id="PRO_5010302507" description="Receptor-like serine/threonine-protein kinase" evidence="21">
    <location>
        <begin position="24"/>
        <end position="815"/>
    </location>
</feature>
<dbReference type="SMART" id="SM00473">
    <property type="entry name" value="PAN_AP"/>
    <property type="match status" value="1"/>
</dbReference>
<dbReference type="FunFam" id="1.10.510.10:FF:000060">
    <property type="entry name" value="G-type lectin S-receptor-like serine/threonine-protein kinase"/>
    <property type="match status" value="1"/>
</dbReference>
<dbReference type="CDD" id="cd01098">
    <property type="entry name" value="PAN_AP_plant"/>
    <property type="match status" value="1"/>
</dbReference>
<dbReference type="PIRSF" id="PIRSF000641">
    <property type="entry name" value="SRK"/>
    <property type="match status" value="1"/>
</dbReference>
<keyword evidence="3 19" id="KW-0723">Serine/threonine-protein kinase</keyword>
<dbReference type="PROSITE" id="PS50011">
    <property type="entry name" value="PROTEIN_KINASE_DOM"/>
    <property type="match status" value="1"/>
</dbReference>
<keyword evidence="5 19" id="KW-0808">Transferase</keyword>
<gene>
    <name evidence="26" type="primary">LOC101495047</name>
</gene>
<dbReference type="PaxDb" id="3827-XP_004487641.1"/>
<name>A0A1S2XDH3_CICAR</name>
<dbReference type="PANTHER" id="PTHR27002:SF880">
    <property type="entry name" value="RECEPTOR-LIKE SERINE_THREONINE-PROTEIN KINASE"/>
    <property type="match status" value="1"/>
</dbReference>
<dbReference type="Pfam" id="PF01453">
    <property type="entry name" value="B_lectin"/>
    <property type="match status" value="1"/>
</dbReference>
<dbReference type="InterPro" id="IPR003609">
    <property type="entry name" value="Pan_app"/>
</dbReference>
<reference evidence="25" key="1">
    <citation type="journal article" date="2013" name="Nat. Biotechnol.">
        <title>Draft genome sequence of chickpea (Cicer arietinum) provides a resource for trait improvement.</title>
        <authorList>
            <person name="Varshney R.K."/>
            <person name="Song C."/>
            <person name="Saxena R.K."/>
            <person name="Azam S."/>
            <person name="Yu S."/>
            <person name="Sharpe A.G."/>
            <person name="Cannon S."/>
            <person name="Baek J."/>
            <person name="Rosen B.D."/>
            <person name="Tar'an B."/>
            <person name="Millan T."/>
            <person name="Zhang X."/>
            <person name="Ramsay L.D."/>
            <person name="Iwata A."/>
            <person name="Wang Y."/>
            <person name="Nelson W."/>
            <person name="Farmer A.D."/>
            <person name="Gaur P.M."/>
            <person name="Soderlund C."/>
            <person name="Penmetsa R.V."/>
            <person name="Xu C."/>
            <person name="Bharti A.K."/>
            <person name="He W."/>
            <person name="Winter P."/>
            <person name="Zhao S."/>
            <person name="Hane J.K."/>
            <person name="Carrasquilla-Garcia N."/>
            <person name="Condie J.A."/>
            <person name="Upadhyaya H.D."/>
            <person name="Luo M.C."/>
            <person name="Thudi M."/>
            <person name="Gowda C.L."/>
            <person name="Singh N.P."/>
            <person name="Lichtenzveig J."/>
            <person name="Gali K.K."/>
            <person name="Rubio J."/>
            <person name="Nadarajan N."/>
            <person name="Dolezel J."/>
            <person name="Bansal K.C."/>
            <person name="Xu X."/>
            <person name="Edwards D."/>
            <person name="Zhang G."/>
            <person name="Kahl G."/>
            <person name="Gil J."/>
            <person name="Singh K.B."/>
            <person name="Datta S.K."/>
            <person name="Jackson S.A."/>
            <person name="Wang J."/>
            <person name="Cook D.R."/>
        </authorList>
    </citation>
    <scope>NUCLEOTIDE SEQUENCE [LARGE SCALE GENOMIC DNA]</scope>
    <source>
        <strain evidence="25">cv. CDC Frontier</strain>
    </source>
</reference>
<evidence type="ECO:0000256" key="14">
    <source>
        <dbReference type="ARBA" id="ARBA00023157"/>
    </source>
</evidence>
<keyword evidence="11 19" id="KW-0067">ATP-binding</keyword>
<evidence type="ECO:0000256" key="2">
    <source>
        <dbReference type="ARBA" id="ARBA00022475"/>
    </source>
</evidence>
<dbReference type="FunFam" id="2.90.10.10:FF:000029">
    <property type="entry name" value="G-type lectin S-receptor-like serine/threonine-protein kinase"/>
    <property type="match status" value="1"/>
</dbReference>
<dbReference type="PROSITE" id="PS50948">
    <property type="entry name" value="PAN"/>
    <property type="match status" value="1"/>
</dbReference>
<evidence type="ECO:0000256" key="3">
    <source>
        <dbReference type="ARBA" id="ARBA00022527"/>
    </source>
</evidence>
<dbReference type="eggNOG" id="ENOG502SHKV">
    <property type="taxonomic scope" value="Eukaryota"/>
</dbReference>
<dbReference type="EC" id="2.7.11.1" evidence="19"/>
<feature type="domain" description="Protein kinase" evidence="22">
    <location>
        <begin position="501"/>
        <end position="787"/>
    </location>
</feature>
<evidence type="ECO:0000256" key="18">
    <source>
        <dbReference type="ARBA" id="ARBA00048679"/>
    </source>
</evidence>
<dbReference type="PROSITE" id="PS00108">
    <property type="entry name" value="PROTEIN_KINASE_ST"/>
    <property type="match status" value="1"/>
</dbReference>
<dbReference type="InterPro" id="IPR000858">
    <property type="entry name" value="S_locus_glycoprot_dom"/>
</dbReference>
<sequence length="815" mass="92044">MKIFKMLLVLCFLLFHFIPSFNTLQTILPGQSIKDNETLISKNEFFEAGFFNFGDTNIQYFGIWYKKISPKTIVWIANRDTPLENSSRVLNFTDEGTLFIVDSTKGIVWSSNTSKKTIKKPILQLLENGNLVVKNENNPDDFLWQSFDLPGDTLLPSMRIRTNKVTGEYTGLVSWKNTQDPSTGLYSYHIDINGFPQVVITKGNTILFRIGSWNGNILSGIPSDTLFKSFNYSFVITDKEVSYGFELLNEAIVSRYMLSSTGQVTRYMLSDRTMISWNIFFVGPSDQCDNYAICGDNSNCDVGNSPMCECLKGFVPKTQENGNFGGCIRKVNLDCDGNSDGFLKLVVVKLPDTSRSWFDKNMNLEECEKFCLRNCSCTAYANLDIRDGGSGCLVWFNNIVDVRKLSSGGQDLYIRVAASELDHNNGLNKKKLAGILVGCIMFTVIMIILGLAIHRVQRKKVKKQGKNQVFSLKNHSDNKENEDIDIPIFDLSTIANATNDFSIDNKLGQGGFGPVYKGILENGQDIAVKRLCNTSGQGPKEFINEVKLIANLQHRNLVKLLGCCIQDDEKLLMYEFMINRSLDYFIFDQTRKSLLHWSQRFQIICGIARGLLYLHEDSRLRIIHRDLKTSNILLDKNMNPKISDFGLARTLWGDEAEGETRRVVGTYGYISPEYAARGFFSVKSDVFSFGVILLETISGNKNREYSDDHDLDLLGHAWRMWCEETPLEVIDESLGDSIVIAEPEILRCIQIGLLCVQERPDDRPDMSSVVLMLNGEKALPRPKEPAFYPHQFGTSSGTSKMHSNNEISITLLQAR</sequence>
<reference evidence="26" key="2">
    <citation type="submission" date="2025-08" db="UniProtKB">
        <authorList>
            <consortium name="RefSeq"/>
        </authorList>
    </citation>
    <scope>IDENTIFICATION</scope>
    <source>
        <tissue evidence="26">Etiolated seedlings</tissue>
    </source>
</reference>
<dbReference type="Gene3D" id="1.10.510.10">
    <property type="entry name" value="Transferase(Phosphotransferase) domain 1"/>
    <property type="match status" value="1"/>
</dbReference>
<dbReference type="InterPro" id="IPR001245">
    <property type="entry name" value="Ser-Thr/Tyr_kinase_cat_dom"/>
</dbReference>
<keyword evidence="6 20" id="KW-0812">Transmembrane</keyword>
<dbReference type="KEGG" id="cam:101495047"/>
<dbReference type="GO" id="GO:0030246">
    <property type="term" value="F:carbohydrate binding"/>
    <property type="evidence" value="ECO:0007669"/>
    <property type="project" value="UniProtKB-KW"/>
</dbReference>
<dbReference type="PANTHER" id="PTHR27002">
    <property type="entry name" value="RECEPTOR-LIKE SERINE/THREONINE-PROTEIN KINASE SD1-8"/>
    <property type="match status" value="1"/>
</dbReference>
<dbReference type="GO" id="GO:0106310">
    <property type="term" value="F:protein serine kinase activity"/>
    <property type="evidence" value="ECO:0007669"/>
    <property type="project" value="RHEA"/>
</dbReference>
<keyword evidence="15" id="KW-0675">Receptor</keyword>
<dbReference type="PROSITE" id="PS50927">
    <property type="entry name" value="BULB_LECTIN"/>
    <property type="match status" value="1"/>
</dbReference>
<evidence type="ECO:0000259" key="23">
    <source>
        <dbReference type="PROSITE" id="PS50927"/>
    </source>
</evidence>
<feature type="signal peptide" evidence="21">
    <location>
        <begin position="1"/>
        <end position="23"/>
    </location>
</feature>
<proteinExistence type="inferred from homology"/>
<evidence type="ECO:0000256" key="1">
    <source>
        <dbReference type="ARBA" id="ARBA00004251"/>
    </source>
</evidence>
<comment type="similarity">
    <text evidence="19">Belongs to the protein kinase superfamily. Ser/Thr protein kinase family.</text>
</comment>
<evidence type="ECO:0000256" key="19">
    <source>
        <dbReference type="PIRNR" id="PIRNR000641"/>
    </source>
</evidence>
<evidence type="ECO:0000256" key="13">
    <source>
        <dbReference type="ARBA" id="ARBA00023136"/>
    </source>
</evidence>
<dbReference type="Pfam" id="PF08276">
    <property type="entry name" value="PAN_2"/>
    <property type="match status" value="1"/>
</dbReference>
<evidence type="ECO:0000256" key="11">
    <source>
        <dbReference type="ARBA" id="ARBA00022840"/>
    </source>
</evidence>
<keyword evidence="16" id="KW-0325">Glycoprotein</keyword>
<dbReference type="Pfam" id="PF07714">
    <property type="entry name" value="PK_Tyr_Ser-Thr"/>
    <property type="match status" value="1"/>
</dbReference>
<dbReference type="InterPro" id="IPR024171">
    <property type="entry name" value="SRK-like_kinase"/>
</dbReference>
<evidence type="ECO:0000256" key="7">
    <source>
        <dbReference type="ARBA" id="ARBA00022729"/>
    </source>
</evidence>
<organism evidence="25 26">
    <name type="scientific">Cicer arietinum</name>
    <name type="common">Chickpea</name>
    <name type="synonym">Garbanzo</name>
    <dbReference type="NCBI Taxonomy" id="3827"/>
    <lineage>
        <taxon>Eukaryota</taxon>
        <taxon>Viridiplantae</taxon>
        <taxon>Streptophyta</taxon>
        <taxon>Embryophyta</taxon>
        <taxon>Tracheophyta</taxon>
        <taxon>Spermatophyta</taxon>
        <taxon>Magnoliopsida</taxon>
        <taxon>eudicotyledons</taxon>
        <taxon>Gunneridae</taxon>
        <taxon>Pentapetalae</taxon>
        <taxon>rosids</taxon>
        <taxon>fabids</taxon>
        <taxon>Fabales</taxon>
        <taxon>Fabaceae</taxon>
        <taxon>Papilionoideae</taxon>
        <taxon>50 kb inversion clade</taxon>
        <taxon>NPAAA clade</taxon>
        <taxon>Hologalegina</taxon>
        <taxon>IRL clade</taxon>
        <taxon>Cicereae</taxon>
        <taxon>Cicer</taxon>
    </lineage>
</organism>
<dbReference type="SMART" id="SM00108">
    <property type="entry name" value="B_lectin"/>
    <property type="match status" value="1"/>
</dbReference>
<dbReference type="FunFam" id="3.30.200.20:FF:000330">
    <property type="entry name" value="G-type lectin S-receptor-like serine/threonine-protein kinase At4g03230"/>
    <property type="match status" value="1"/>
</dbReference>
<dbReference type="OrthoDB" id="785331at2759"/>
<dbReference type="SUPFAM" id="SSF56112">
    <property type="entry name" value="Protein kinase-like (PK-like)"/>
    <property type="match status" value="1"/>
</dbReference>
<feature type="domain" description="Apple" evidence="24">
    <location>
        <begin position="335"/>
        <end position="417"/>
    </location>
</feature>
<dbReference type="FunFam" id="3.50.4.10:FF:000002">
    <property type="entry name" value="G-type lectin S-receptor-like serine/threonine-protein kinase"/>
    <property type="match status" value="1"/>
</dbReference>
<keyword evidence="14" id="KW-1015">Disulfide bond</keyword>
<evidence type="ECO:0000259" key="24">
    <source>
        <dbReference type="PROSITE" id="PS50948"/>
    </source>
</evidence>
<feature type="transmembrane region" description="Helical" evidence="20">
    <location>
        <begin position="432"/>
        <end position="453"/>
    </location>
</feature>
<evidence type="ECO:0000256" key="9">
    <source>
        <dbReference type="ARBA" id="ARBA00022741"/>
    </source>
</evidence>
<keyword evidence="4" id="KW-0597">Phosphoprotein</keyword>
<evidence type="ECO:0000313" key="26">
    <source>
        <dbReference type="RefSeq" id="XP_004487641.1"/>
    </source>
</evidence>
<feature type="domain" description="Bulb-type lectin" evidence="23">
    <location>
        <begin position="24"/>
        <end position="146"/>
    </location>
</feature>
<dbReference type="RefSeq" id="XP_004487641.1">
    <property type="nucleotide sequence ID" value="XM_004487584.3"/>
</dbReference>
<keyword evidence="10 19" id="KW-0418">Kinase</keyword>
<dbReference type="GeneID" id="101495047"/>
<evidence type="ECO:0000259" key="22">
    <source>
        <dbReference type="PROSITE" id="PS50011"/>
    </source>
</evidence>
<dbReference type="GO" id="GO:0004674">
    <property type="term" value="F:protein serine/threonine kinase activity"/>
    <property type="evidence" value="ECO:0007669"/>
    <property type="project" value="UniProtKB-KW"/>
</dbReference>
<dbReference type="SUPFAM" id="SSF51110">
    <property type="entry name" value="alpha-D-mannose-specific plant lectins"/>
    <property type="match status" value="1"/>
</dbReference>